<organism evidence="9 10">
    <name type="scientific">Dethiosulfatibacter aminovorans DSM 17477</name>
    <dbReference type="NCBI Taxonomy" id="1121476"/>
    <lineage>
        <taxon>Bacteria</taxon>
        <taxon>Bacillati</taxon>
        <taxon>Bacillota</taxon>
        <taxon>Tissierellia</taxon>
        <taxon>Dethiosulfatibacter</taxon>
    </lineage>
</organism>
<dbReference type="EMBL" id="FQZL01000017">
    <property type="protein sequence ID" value="SHJ33679.1"/>
    <property type="molecule type" value="Genomic_DNA"/>
</dbReference>
<evidence type="ECO:0000256" key="6">
    <source>
        <dbReference type="ARBA" id="ARBA00023136"/>
    </source>
</evidence>
<keyword evidence="4 7" id="KW-0812">Transmembrane</keyword>
<dbReference type="GO" id="GO:0016413">
    <property type="term" value="F:O-acetyltransferase activity"/>
    <property type="evidence" value="ECO:0007669"/>
    <property type="project" value="TreeGrafter"/>
</dbReference>
<proteinExistence type="inferred from homology"/>
<feature type="domain" description="Acyltransferase 3" evidence="8">
    <location>
        <begin position="8"/>
        <end position="318"/>
    </location>
</feature>
<feature type="transmembrane region" description="Helical" evidence="7">
    <location>
        <begin position="271"/>
        <end position="293"/>
    </location>
</feature>
<evidence type="ECO:0000256" key="1">
    <source>
        <dbReference type="ARBA" id="ARBA00004651"/>
    </source>
</evidence>
<evidence type="ECO:0000256" key="2">
    <source>
        <dbReference type="ARBA" id="ARBA00007400"/>
    </source>
</evidence>
<feature type="transmembrane region" description="Helical" evidence="7">
    <location>
        <begin position="180"/>
        <end position="197"/>
    </location>
</feature>
<sequence>MSKNRLRELDYIRIIACYSVILVHISAIGVVGYLPGSIHLKIVTLLNRSIKYTTPAFLFLSGVTSFYSYRNRKFEYGEFLGKRLPRILIPYLFWNLAYYMVFIYQGYYGISLSFFIKSLFLGTMCYHLYFIVILTQLYFLSPIFNYMFEKFNHELILAVVGAVNFILASELDFLYSDRIFLKYMFFFVLGIYLTKNHDKSMRIMGKRSTALISTAGYTATAAMYTYFYYTSNPATINLWFVYSVFSIFFLYIVGIYLVGKVSDKYDTVRNLSKSSFYIYLMHPLVLIAAIWFADKTSISSLTLRLVLYTAIVIPVSTLSSVAYTFAKARISKYHTSDLFRRKNI</sequence>
<evidence type="ECO:0000313" key="9">
    <source>
        <dbReference type="EMBL" id="SHJ33679.1"/>
    </source>
</evidence>
<keyword evidence="9" id="KW-0808">Transferase</keyword>
<feature type="transmembrane region" description="Helical" evidence="7">
    <location>
        <begin position="209"/>
        <end position="227"/>
    </location>
</feature>
<dbReference type="GO" id="GO:0009246">
    <property type="term" value="P:enterobacterial common antigen biosynthetic process"/>
    <property type="evidence" value="ECO:0007669"/>
    <property type="project" value="TreeGrafter"/>
</dbReference>
<evidence type="ECO:0000256" key="3">
    <source>
        <dbReference type="ARBA" id="ARBA00022475"/>
    </source>
</evidence>
<evidence type="ECO:0000259" key="8">
    <source>
        <dbReference type="Pfam" id="PF01757"/>
    </source>
</evidence>
<feature type="transmembrane region" description="Helical" evidence="7">
    <location>
        <begin position="12"/>
        <end position="34"/>
    </location>
</feature>
<protein>
    <submittedName>
        <fullName evidence="9">Surface polysaccharide O-acyltransferase, integral membrane enzyme</fullName>
    </submittedName>
</protein>
<dbReference type="PANTHER" id="PTHR40074:SF2">
    <property type="entry name" value="O-ACETYLTRANSFERASE WECH"/>
    <property type="match status" value="1"/>
</dbReference>
<keyword evidence="9" id="KW-0012">Acyltransferase</keyword>
<dbReference type="Proteomes" id="UP000184052">
    <property type="component" value="Unassembled WGS sequence"/>
</dbReference>
<gene>
    <name evidence="9" type="ORF">SAMN02745751_02320</name>
</gene>
<accession>A0A1M6IGY3</accession>
<dbReference type="RefSeq" id="WP_073049744.1">
    <property type="nucleotide sequence ID" value="NZ_FQZL01000017.1"/>
</dbReference>
<dbReference type="Pfam" id="PF01757">
    <property type="entry name" value="Acyl_transf_3"/>
    <property type="match status" value="1"/>
</dbReference>
<keyword evidence="6 7" id="KW-0472">Membrane</keyword>
<dbReference type="InterPro" id="IPR002656">
    <property type="entry name" value="Acyl_transf_3_dom"/>
</dbReference>
<feature type="transmembrane region" description="Helical" evidence="7">
    <location>
        <begin position="88"/>
        <end position="107"/>
    </location>
</feature>
<keyword evidence="3" id="KW-1003">Cell membrane</keyword>
<evidence type="ECO:0000256" key="4">
    <source>
        <dbReference type="ARBA" id="ARBA00022692"/>
    </source>
</evidence>
<reference evidence="9 10" key="1">
    <citation type="submission" date="2016-11" db="EMBL/GenBank/DDBJ databases">
        <authorList>
            <person name="Jaros S."/>
            <person name="Januszkiewicz K."/>
            <person name="Wedrychowicz H."/>
        </authorList>
    </citation>
    <scope>NUCLEOTIDE SEQUENCE [LARGE SCALE GENOMIC DNA]</scope>
    <source>
        <strain evidence="9 10">DSM 17477</strain>
    </source>
</reference>
<evidence type="ECO:0000256" key="7">
    <source>
        <dbReference type="SAM" id="Phobius"/>
    </source>
</evidence>
<dbReference type="PANTHER" id="PTHR40074">
    <property type="entry name" value="O-ACETYLTRANSFERASE WECH"/>
    <property type="match status" value="1"/>
</dbReference>
<name>A0A1M6IGY3_9FIRM</name>
<feature type="transmembrane region" description="Helical" evidence="7">
    <location>
        <begin position="239"/>
        <end position="259"/>
    </location>
</feature>
<feature type="transmembrane region" description="Helical" evidence="7">
    <location>
        <begin position="119"/>
        <end position="139"/>
    </location>
</feature>
<comment type="subcellular location">
    <subcellularLocation>
        <location evidence="1">Cell membrane</location>
        <topology evidence="1">Multi-pass membrane protein</topology>
    </subcellularLocation>
</comment>
<dbReference type="STRING" id="1121476.SAMN02745751_02320"/>
<feature type="transmembrane region" description="Helical" evidence="7">
    <location>
        <begin position="305"/>
        <end position="326"/>
    </location>
</feature>
<dbReference type="OrthoDB" id="569695at2"/>
<feature type="transmembrane region" description="Helical" evidence="7">
    <location>
        <begin position="151"/>
        <end position="168"/>
    </location>
</feature>
<dbReference type="AlphaFoldDB" id="A0A1M6IGY3"/>
<keyword evidence="10" id="KW-1185">Reference proteome</keyword>
<keyword evidence="5 7" id="KW-1133">Transmembrane helix</keyword>
<dbReference type="GO" id="GO:0005886">
    <property type="term" value="C:plasma membrane"/>
    <property type="evidence" value="ECO:0007669"/>
    <property type="project" value="UniProtKB-SubCell"/>
</dbReference>
<feature type="transmembrane region" description="Helical" evidence="7">
    <location>
        <begin position="49"/>
        <end position="67"/>
    </location>
</feature>
<evidence type="ECO:0000256" key="5">
    <source>
        <dbReference type="ARBA" id="ARBA00022989"/>
    </source>
</evidence>
<evidence type="ECO:0000313" key="10">
    <source>
        <dbReference type="Proteomes" id="UP000184052"/>
    </source>
</evidence>
<comment type="similarity">
    <text evidence="2">Belongs to the acyltransferase 3 family.</text>
</comment>